<reference evidence="1 2" key="1">
    <citation type="submission" date="2016-10" db="EMBL/GenBank/DDBJ databases">
        <authorList>
            <person name="de Groot N.N."/>
        </authorList>
    </citation>
    <scope>NUCLEOTIDE SEQUENCE [LARGE SCALE GENOMIC DNA]</scope>
    <source>
        <strain evidence="1 2">DSM 5885</strain>
    </source>
</reference>
<sequence length="170" mass="18272">MSRTTRLSRASGYADGNRDTLFIDARANQLWFRRRGNDLVIDIMGSQDGMGNNPSNTVSIQNHYAGTQYQIERIVSNDAKVLAAADANALVMALSNQLETSGAGSFDDVSMLIQKRVWQAPADAAWRPDATVSNLITAMAQMAPPAAGTTLSAADYQNRASAIYAANVMV</sequence>
<dbReference type="RefSeq" id="WP_143009932.1">
    <property type="nucleotide sequence ID" value="NZ_FNCY01000025.1"/>
</dbReference>
<proteinExistence type="predicted"/>
<evidence type="ECO:0000313" key="2">
    <source>
        <dbReference type="Proteomes" id="UP000198607"/>
    </source>
</evidence>
<organism evidence="1 2">
    <name type="scientific">Propionivibrio dicarboxylicus</name>
    <dbReference type="NCBI Taxonomy" id="83767"/>
    <lineage>
        <taxon>Bacteria</taxon>
        <taxon>Pseudomonadati</taxon>
        <taxon>Pseudomonadota</taxon>
        <taxon>Betaproteobacteria</taxon>
        <taxon>Rhodocyclales</taxon>
        <taxon>Rhodocyclaceae</taxon>
        <taxon>Propionivibrio</taxon>
    </lineage>
</organism>
<protein>
    <submittedName>
        <fullName evidence="1">Haemolysin-type calcium binding protein related domain-containing protein</fullName>
    </submittedName>
</protein>
<dbReference type="OrthoDB" id="8607307at2"/>
<evidence type="ECO:0000313" key="1">
    <source>
        <dbReference type="EMBL" id="SDI67020.1"/>
    </source>
</evidence>
<keyword evidence="2" id="KW-1185">Reference proteome</keyword>
<dbReference type="AlphaFoldDB" id="A0A1G8MI72"/>
<name>A0A1G8MI72_9RHOO</name>
<gene>
    <name evidence="1" type="ORF">SAMN05660652_03835</name>
</gene>
<dbReference type="Proteomes" id="UP000198607">
    <property type="component" value="Unassembled WGS sequence"/>
</dbReference>
<accession>A0A1G8MI72</accession>
<dbReference type="EMBL" id="FNCY01000025">
    <property type="protein sequence ID" value="SDI67020.1"/>
    <property type="molecule type" value="Genomic_DNA"/>
</dbReference>